<proteinExistence type="inferred from homology"/>
<dbReference type="PANTHER" id="PTHR21660:SF12">
    <property type="entry name" value="OS07G0462700 PROTEIN"/>
    <property type="match status" value="1"/>
</dbReference>
<dbReference type="GO" id="GO:0047617">
    <property type="term" value="F:fatty acyl-CoA hydrolase activity"/>
    <property type="evidence" value="ECO:0007669"/>
    <property type="project" value="InterPro"/>
</dbReference>
<keyword evidence="4" id="KW-1185">Reference proteome</keyword>
<dbReference type="EMBL" id="JAIWQS010000012">
    <property type="protein sequence ID" value="KAJ8748999.1"/>
    <property type="molecule type" value="Genomic_DNA"/>
</dbReference>
<comment type="similarity">
    <text evidence="1">Belongs to the thioesterase PaaI family.</text>
</comment>
<reference evidence="3 4" key="1">
    <citation type="submission" date="2021-09" db="EMBL/GenBank/DDBJ databases">
        <title>Genomic insights and catalytic innovation underlie evolution of tropane alkaloids biosynthesis.</title>
        <authorList>
            <person name="Wang Y.-J."/>
            <person name="Tian T."/>
            <person name="Huang J.-P."/>
            <person name="Huang S.-X."/>
        </authorList>
    </citation>
    <scope>NUCLEOTIDE SEQUENCE [LARGE SCALE GENOMIC DNA]</scope>
    <source>
        <strain evidence="3">KIB-2018</strain>
        <tissue evidence="3">Leaf</tissue>
    </source>
</reference>
<evidence type="ECO:0000256" key="1">
    <source>
        <dbReference type="ARBA" id="ARBA00008324"/>
    </source>
</evidence>
<evidence type="ECO:0000259" key="2">
    <source>
        <dbReference type="Pfam" id="PF03061"/>
    </source>
</evidence>
<gene>
    <name evidence="3" type="ORF">K2173_013439</name>
</gene>
<dbReference type="PANTHER" id="PTHR21660">
    <property type="entry name" value="THIOESTERASE SUPERFAMILY MEMBER-RELATED"/>
    <property type="match status" value="1"/>
</dbReference>
<dbReference type="SUPFAM" id="SSF54637">
    <property type="entry name" value="Thioesterase/thiol ester dehydrase-isomerase"/>
    <property type="match status" value="1"/>
</dbReference>
<organism evidence="3 4">
    <name type="scientific">Erythroxylum novogranatense</name>
    <dbReference type="NCBI Taxonomy" id="1862640"/>
    <lineage>
        <taxon>Eukaryota</taxon>
        <taxon>Viridiplantae</taxon>
        <taxon>Streptophyta</taxon>
        <taxon>Embryophyta</taxon>
        <taxon>Tracheophyta</taxon>
        <taxon>Spermatophyta</taxon>
        <taxon>Magnoliopsida</taxon>
        <taxon>eudicotyledons</taxon>
        <taxon>Gunneridae</taxon>
        <taxon>Pentapetalae</taxon>
        <taxon>rosids</taxon>
        <taxon>fabids</taxon>
        <taxon>Malpighiales</taxon>
        <taxon>Erythroxylaceae</taxon>
        <taxon>Erythroxylum</taxon>
    </lineage>
</organism>
<dbReference type="Gene3D" id="3.10.129.10">
    <property type="entry name" value="Hotdog Thioesterase"/>
    <property type="match status" value="1"/>
</dbReference>
<dbReference type="CDD" id="cd03443">
    <property type="entry name" value="PaaI_thioesterase"/>
    <property type="match status" value="1"/>
</dbReference>
<dbReference type="InterPro" id="IPR006683">
    <property type="entry name" value="Thioestr_dom"/>
</dbReference>
<dbReference type="Pfam" id="PF03061">
    <property type="entry name" value="4HBT"/>
    <property type="match status" value="1"/>
</dbReference>
<name>A0AAV8SA95_9ROSI</name>
<feature type="domain" description="Thioesterase" evidence="2">
    <location>
        <begin position="97"/>
        <end position="170"/>
    </location>
</feature>
<dbReference type="InterPro" id="IPR039298">
    <property type="entry name" value="ACOT13"/>
</dbReference>
<sequence length="187" mass="19919">MCKTPPPSSSSATTVLNSSSEQTSTVISKELNPKYAATVKGFMVGVGVTDSAIADYKSKGFFDDMIRDLLTADLVQGGRVSCSFSVLPFITNYFKGVHGGAVGAIAERVSTACARTVVAEDKQLFLGELSISYLSAAATNEEVVVDASVVRSGRNLTVVAMEFRIKNTKKLVYTARATFYHLPSANL</sequence>
<comment type="caution">
    <text evidence="3">The sequence shown here is derived from an EMBL/GenBank/DDBJ whole genome shotgun (WGS) entry which is preliminary data.</text>
</comment>
<dbReference type="AlphaFoldDB" id="A0AAV8SA95"/>
<dbReference type="InterPro" id="IPR029069">
    <property type="entry name" value="HotDog_dom_sf"/>
</dbReference>
<evidence type="ECO:0000313" key="3">
    <source>
        <dbReference type="EMBL" id="KAJ8748999.1"/>
    </source>
</evidence>
<evidence type="ECO:0000313" key="4">
    <source>
        <dbReference type="Proteomes" id="UP001159364"/>
    </source>
</evidence>
<accession>A0AAV8SA95</accession>
<protein>
    <recommendedName>
        <fullName evidence="2">Thioesterase domain-containing protein</fullName>
    </recommendedName>
</protein>
<dbReference type="Proteomes" id="UP001159364">
    <property type="component" value="Linkage Group LG12"/>
</dbReference>